<feature type="domain" description="Adenylosuccinate lyase C-terminal" evidence="3">
    <location>
        <begin position="365"/>
        <end position="444"/>
    </location>
</feature>
<sequence>MSVSESLLRPLFGDPAVDALFDDRARLQAMLDVEAALALAQAHCGVIPADAVAPIAAACDAARYDLPALAAATALAGNPAIPLVKALTAQVAATDEDAARWVHWGATSQDIIDSGAVLQLRAALDHVEAQLDALCTALAALAQRERDTGLPGRTLLQQAVPVTFGLKAVGWLDALQRSRRRLQALREDALVLQFGGAAGTLAALQSQGLAVAEALAAELRLPLPALPWHAARDRIGEIGAAFALLAGSLGKIGRDVALLMQSEVAEAFEPAAAGKGGSSAMPHKRNPVGCVVAIAAATRAPGLLATLFAALPQEHERAVGGWHAEWETLPELVRLSAGSLAQVRVLAEGLELDRARMAAHLDSHGGLLYAEAVAVTLAAHLGKAAAHALVETAVRRALATQQHLRAVLAEEPQVTAVLVPAQLDAMFASDSWRGMAAVWIERVLAAQSRG</sequence>
<evidence type="ECO:0000256" key="2">
    <source>
        <dbReference type="NCBIfam" id="TIGR02426"/>
    </source>
</evidence>
<dbReference type="PANTHER" id="PTHR43172:SF2">
    <property type="entry name" value="ADENYLOSUCCINATE LYASE C-TERMINAL DOMAIN-CONTAINING PROTEIN"/>
    <property type="match status" value="1"/>
</dbReference>
<keyword evidence="4" id="KW-0413">Isomerase</keyword>
<dbReference type="GO" id="GO:0019619">
    <property type="term" value="P:3,4-dihydroxybenzoate catabolic process"/>
    <property type="evidence" value="ECO:0007669"/>
    <property type="project" value="InterPro"/>
</dbReference>
<dbReference type="Gene3D" id="1.10.40.30">
    <property type="entry name" value="Fumarase/aspartase (C-terminal domain)"/>
    <property type="match status" value="1"/>
</dbReference>
<gene>
    <name evidence="4" type="ORF">XsacCFBP4641_10010</name>
</gene>
<dbReference type="PROSITE" id="PS00163">
    <property type="entry name" value="FUMARATE_LYASES"/>
    <property type="match status" value="1"/>
</dbReference>
<evidence type="ECO:0000313" key="4">
    <source>
        <dbReference type="EMBL" id="PPU82498.1"/>
    </source>
</evidence>
<dbReference type="Proteomes" id="UP000247346">
    <property type="component" value="Unassembled WGS sequence"/>
</dbReference>
<name>A0A2P5Z3Y1_9XANT</name>
<dbReference type="InterPro" id="IPR000362">
    <property type="entry name" value="Fumarate_lyase_fam"/>
</dbReference>
<dbReference type="Gene3D" id="1.20.200.10">
    <property type="entry name" value="Fumarase/aspartase (Central domain)"/>
    <property type="match status" value="1"/>
</dbReference>
<protein>
    <recommendedName>
        <fullName evidence="2">3-carboxy-cis,cis-muconate cycloisomerase</fullName>
        <ecNumber evidence="2">5.5.1.2</ecNumber>
    </recommendedName>
</protein>
<dbReference type="SUPFAM" id="SSF48557">
    <property type="entry name" value="L-aspartase-like"/>
    <property type="match status" value="1"/>
</dbReference>
<dbReference type="PANTHER" id="PTHR43172">
    <property type="entry name" value="ADENYLOSUCCINATE LYASE"/>
    <property type="match status" value="1"/>
</dbReference>
<evidence type="ECO:0000259" key="3">
    <source>
        <dbReference type="SMART" id="SM00998"/>
    </source>
</evidence>
<dbReference type="STRING" id="56458.SB85_14125"/>
<dbReference type="InterPro" id="IPR019468">
    <property type="entry name" value="AdenyloSucc_lyase_C"/>
</dbReference>
<accession>A0A2P5Z3Y1</accession>
<dbReference type="SMART" id="SM00998">
    <property type="entry name" value="ADSL_C"/>
    <property type="match status" value="1"/>
</dbReference>
<dbReference type="InterPro" id="IPR022761">
    <property type="entry name" value="Fumarate_lyase_N"/>
</dbReference>
<dbReference type="InterPro" id="IPR012789">
    <property type="entry name" value="Protocat_PcaB-like"/>
</dbReference>
<dbReference type="Pfam" id="PF10397">
    <property type="entry name" value="ADSL_C"/>
    <property type="match status" value="1"/>
</dbReference>
<dbReference type="OrthoDB" id="9768878at2"/>
<dbReference type="EMBL" id="MDEK01000008">
    <property type="protein sequence ID" value="PPU82498.1"/>
    <property type="molecule type" value="Genomic_DNA"/>
</dbReference>
<dbReference type="InterPro" id="IPR008948">
    <property type="entry name" value="L-Aspartase-like"/>
</dbReference>
<dbReference type="PRINTS" id="PR00145">
    <property type="entry name" value="ARGSUCLYASE"/>
</dbReference>
<dbReference type="Pfam" id="PF00206">
    <property type="entry name" value="Lyase_1"/>
    <property type="match status" value="1"/>
</dbReference>
<comment type="caution">
    <text evidence="4">The sequence shown here is derived from an EMBL/GenBank/DDBJ whole genome shotgun (WGS) entry which is preliminary data.</text>
</comment>
<evidence type="ECO:0000313" key="5">
    <source>
        <dbReference type="Proteomes" id="UP000247346"/>
    </source>
</evidence>
<dbReference type="NCBIfam" id="NF006554">
    <property type="entry name" value="PRK09053.1"/>
    <property type="match status" value="1"/>
</dbReference>
<dbReference type="RefSeq" id="WP_010343714.1">
    <property type="nucleotide sequence ID" value="NZ_CP132343.1"/>
</dbReference>
<dbReference type="PRINTS" id="PR00149">
    <property type="entry name" value="FUMRATELYASE"/>
</dbReference>
<dbReference type="CDD" id="cd01597">
    <property type="entry name" value="pCLME"/>
    <property type="match status" value="1"/>
</dbReference>
<evidence type="ECO:0000256" key="1">
    <source>
        <dbReference type="ARBA" id="ARBA00034772"/>
    </source>
</evidence>
<dbReference type="NCBIfam" id="TIGR02426">
    <property type="entry name" value="protocat_pcaB"/>
    <property type="match status" value="1"/>
</dbReference>
<dbReference type="InterPro" id="IPR020557">
    <property type="entry name" value="Fumarate_lyase_CS"/>
</dbReference>
<reference evidence="4 5" key="1">
    <citation type="submission" date="2016-08" db="EMBL/GenBank/DDBJ databases">
        <authorList>
            <person name="Seilhamer J.J."/>
        </authorList>
    </citation>
    <scope>NUCLEOTIDE SEQUENCE [LARGE SCALE GENOMIC DNA]</scope>
    <source>
        <strain evidence="4 5">CFBP4641</strain>
    </source>
</reference>
<dbReference type="GeneID" id="93880990"/>
<dbReference type="EC" id="5.5.1.2" evidence="2"/>
<proteinExistence type="inferred from homology"/>
<dbReference type="GO" id="GO:0016829">
    <property type="term" value="F:lyase activity"/>
    <property type="evidence" value="ECO:0007669"/>
    <property type="project" value="UniProtKB-ARBA"/>
</dbReference>
<dbReference type="GO" id="GO:0047472">
    <property type="term" value="F:3-carboxy-cis,cis-muconate cycloisomerase activity"/>
    <property type="evidence" value="ECO:0007669"/>
    <property type="project" value="UniProtKB-UniRule"/>
</dbReference>
<dbReference type="AlphaFoldDB" id="A0A2P5Z3Y1"/>
<comment type="similarity">
    <text evidence="1">Belongs to the class-II fumarase/aspartase family.</text>
</comment>
<organism evidence="4 5">
    <name type="scientific">Xanthomonas sacchari</name>
    <dbReference type="NCBI Taxonomy" id="56458"/>
    <lineage>
        <taxon>Bacteria</taxon>
        <taxon>Pseudomonadati</taxon>
        <taxon>Pseudomonadota</taxon>
        <taxon>Gammaproteobacteria</taxon>
        <taxon>Lysobacterales</taxon>
        <taxon>Lysobacteraceae</taxon>
        <taxon>Xanthomonas</taxon>
    </lineage>
</organism>